<sequence>MNRYPVIDVYFGEDVQNDLEAQKPAILQAVQDVLRTDYTASLQTGRFHPVVVVVKYHGKDFGYLASLKEPGSQLTVFLDEMIYTARLSARYQCTWTQDEHGVKVKELGFVASYPTELGKWMVHDIPGLDRLVNLERAAWLIEQPDLSDLPPDYYNMFRMLMDQAIVISEQASVMSAQEETIASMKRSLIASGSSSGAIS</sequence>
<reference evidence="1" key="1">
    <citation type="submission" date="2023-04" db="EMBL/GenBank/DDBJ databases">
        <title>Draft Genome sequencing of Naganishia species isolated from polar environments using Oxford Nanopore Technology.</title>
        <authorList>
            <person name="Leo P."/>
            <person name="Venkateswaran K."/>
        </authorList>
    </citation>
    <scope>NUCLEOTIDE SEQUENCE</scope>
    <source>
        <strain evidence="1">MNA-CCFEE 5262</strain>
    </source>
</reference>
<organism evidence="1 2">
    <name type="scientific">Naganishia adeliensis</name>
    <dbReference type="NCBI Taxonomy" id="92952"/>
    <lineage>
        <taxon>Eukaryota</taxon>
        <taxon>Fungi</taxon>
        <taxon>Dikarya</taxon>
        <taxon>Basidiomycota</taxon>
        <taxon>Agaricomycotina</taxon>
        <taxon>Tremellomycetes</taxon>
        <taxon>Filobasidiales</taxon>
        <taxon>Filobasidiaceae</taxon>
        <taxon>Naganishia</taxon>
    </lineage>
</organism>
<proteinExistence type="predicted"/>
<comment type="caution">
    <text evidence="1">The sequence shown here is derived from an EMBL/GenBank/DDBJ whole genome shotgun (WGS) entry which is preliminary data.</text>
</comment>
<dbReference type="EMBL" id="JASBWS010000150">
    <property type="protein sequence ID" value="KAJ9093676.1"/>
    <property type="molecule type" value="Genomic_DNA"/>
</dbReference>
<keyword evidence="2" id="KW-1185">Reference proteome</keyword>
<dbReference type="Proteomes" id="UP001230649">
    <property type="component" value="Unassembled WGS sequence"/>
</dbReference>
<protein>
    <submittedName>
        <fullName evidence="1">Uncharacterized protein</fullName>
    </submittedName>
</protein>
<evidence type="ECO:0000313" key="1">
    <source>
        <dbReference type="EMBL" id="KAJ9093676.1"/>
    </source>
</evidence>
<evidence type="ECO:0000313" key="2">
    <source>
        <dbReference type="Proteomes" id="UP001230649"/>
    </source>
</evidence>
<gene>
    <name evidence="1" type="ORF">QFC20_007070</name>
</gene>
<name>A0ACC2V4C2_9TREE</name>
<accession>A0ACC2V4C2</accession>